<evidence type="ECO:0000256" key="2">
    <source>
        <dbReference type="SAM" id="MobiDB-lite"/>
    </source>
</evidence>
<feature type="region of interest" description="Disordered" evidence="2">
    <location>
        <begin position="1"/>
        <end position="97"/>
    </location>
</feature>
<feature type="compositionally biased region" description="Basic and acidic residues" evidence="2">
    <location>
        <begin position="56"/>
        <end position="66"/>
    </location>
</feature>
<reference evidence="3" key="1">
    <citation type="journal article" date="2014" name="Int. J. Syst. Evol. Microbiol.">
        <title>Complete genome of a new Firmicutes species belonging to the dominant human colonic microbiota ('Ruminococcus bicirculans') reveals two chromosomes and a selective capacity to utilize plant glucans.</title>
        <authorList>
            <consortium name="NISC Comparative Sequencing Program"/>
            <person name="Wegmann U."/>
            <person name="Louis P."/>
            <person name="Goesmann A."/>
            <person name="Henrissat B."/>
            <person name="Duncan S.H."/>
            <person name="Flint H.J."/>
        </authorList>
    </citation>
    <scope>NUCLEOTIDE SEQUENCE</scope>
    <source>
        <strain evidence="3">NBRC 109915</strain>
    </source>
</reference>
<dbReference type="Proteomes" id="UP001161388">
    <property type="component" value="Unassembled WGS sequence"/>
</dbReference>
<evidence type="ECO:0008006" key="5">
    <source>
        <dbReference type="Google" id="ProtNLM"/>
    </source>
</evidence>
<evidence type="ECO:0000313" key="4">
    <source>
        <dbReference type="Proteomes" id="UP001161388"/>
    </source>
</evidence>
<protein>
    <recommendedName>
        <fullName evidence="5">DUF1674 domain-containing protein</fullName>
    </recommendedName>
</protein>
<comment type="similarity">
    <text evidence="1">Belongs to the SDHAF4 family.</text>
</comment>
<accession>A0ABQ5VNP9</accession>
<feature type="compositionally biased region" description="Basic and acidic residues" evidence="2">
    <location>
        <begin position="75"/>
        <end position="97"/>
    </location>
</feature>
<dbReference type="InterPro" id="IPR012875">
    <property type="entry name" value="SDHF4"/>
</dbReference>
<evidence type="ECO:0000313" key="3">
    <source>
        <dbReference type="EMBL" id="GLQ28673.1"/>
    </source>
</evidence>
<evidence type="ECO:0000256" key="1">
    <source>
        <dbReference type="ARBA" id="ARBA00005701"/>
    </source>
</evidence>
<dbReference type="EMBL" id="BSNL01000001">
    <property type="protein sequence ID" value="GLQ28673.1"/>
    <property type="molecule type" value="Genomic_DNA"/>
</dbReference>
<keyword evidence="4" id="KW-1185">Reference proteome</keyword>
<comment type="caution">
    <text evidence="3">The sequence shown here is derived from an EMBL/GenBank/DDBJ whole genome shotgun (WGS) entry which is preliminary data.</text>
</comment>
<proteinExistence type="inferred from homology"/>
<organism evidence="3 4">
    <name type="scientific">Sulfitobacter pacificus</name>
    <dbReference type="NCBI Taxonomy" id="1499314"/>
    <lineage>
        <taxon>Bacteria</taxon>
        <taxon>Pseudomonadati</taxon>
        <taxon>Pseudomonadota</taxon>
        <taxon>Alphaproteobacteria</taxon>
        <taxon>Rhodobacterales</taxon>
        <taxon>Roseobacteraceae</taxon>
        <taxon>Sulfitobacter</taxon>
    </lineage>
</organism>
<feature type="compositionally biased region" description="Pro residues" evidence="2">
    <location>
        <begin position="15"/>
        <end position="49"/>
    </location>
</feature>
<dbReference type="Pfam" id="PF07896">
    <property type="entry name" value="DUF1674"/>
    <property type="match status" value="1"/>
</dbReference>
<gene>
    <name evidence="3" type="ORF">GCM10007927_34760</name>
</gene>
<sequence>MTDPLTQNAQGGDPAPRPIPDNPVPPTPTPGPDLPPGPNPTPAPEPIPPAAQRALAEAEERRKKAAELALPPELGGREGPEPVRYGDWEKKGLAVDF</sequence>
<feature type="compositionally biased region" description="Polar residues" evidence="2">
    <location>
        <begin position="1"/>
        <end position="10"/>
    </location>
</feature>
<reference evidence="3" key="2">
    <citation type="submission" date="2023-01" db="EMBL/GenBank/DDBJ databases">
        <title>Draft genome sequence of Sulfitobacter pacificus strain NBRC 109915.</title>
        <authorList>
            <person name="Sun Q."/>
            <person name="Mori K."/>
        </authorList>
    </citation>
    <scope>NUCLEOTIDE SEQUENCE</scope>
    <source>
        <strain evidence="3">NBRC 109915</strain>
    </source>
</reference>
<name>A0ABQ5VNP9_9RHOB</name>